<dbReference type="GO" id="GO:0006096">
    <property type="term" value="P:glycolytic process"/>
    <property type="evidence" value="ECO:0007669"/>
    <property type="project" value="UniProtKB-UniRule"/>
</dbReference>
<evidence type="ECO:0000256" key="6">
    <source>
        <dbReference type="ARBA" id="ARBA00023152"/>
    </source>
</evidence>
<evidence type="ECO:0000256" key="3">
    <source>
        <dbReference type="ARBA" id="ARBA00004798"/>
    </source>
</evidence>
<dbReference type="InterPro" id="IPR005995">
    <property type="entry name" value="Pgm_bpd_ind"/>
</dbReference>
<dbReference type="PIRSF" id="PIRSF001492">
    <property type="entry name" value="IPGAM"/>
    <property type="match status" value="1"/>
</dbReference>
<evidence type="ECO:0000256" key="11">
    <source>
        <dbReference type="PIRSR" id="PIRSR001492-1"/>
    </source>
</evidence>
<feature type="domain" description="BPG-independent PGAM N-terminal" evidence="15">
    <location>
        <begin position="81"/>
        <end position="295"/>
    </location>
</feature>
<evidence type="ECO:0000256" key="13">
    <source>
        <dbReference type="PIRSR" id="PIRSR001492-3"/>
    </source>
</evidence>
<proteinExistence type="inferred from homology"/>
<keyword evidence="6 9" id="KW-0324">Glycolysis</keyword>
<dbReference type="OrthoDB" id="9800863at2"/>
<organism evidence="16 17">
    <name type="scientific">Flavobacterium swingsii</name>
    <dbReference type="NCBI Taxonomy" id="498292"/>
    <lineage>
        <taxon>Bacteria</taxon>
        <taxon>Pseudomonadati</taxon>
        <taxon>Bacteroidota</taxon>
        <taxon>Flavobacteriia</taxon>
        <taxon>Flavobacteriales</taxon>
        <taxon>Flavobacteriaceae</taxon>
        <taxon>Flavobacterium</taxon>
    </lineage>
</organism>
<feature type="binding site" evidence="9 13">
    <location>
        <position position="458"/>
    </location>
    <ligand>
        <name>Mn(2+)</name>
        <dbReference type="ChEBI" id="CHEBI:29035"/>
        <label>1</label>
    </ligand>
</feature>
<dbReference type="Gene3D" id="3.40.720.10">
    <property type="entry name" value="Alkaline Phosphatase, subunit A"/>
    <property type="match status" value="1"/>
</dbReference>
<evidence type="ECO:0000313" key="16">
    <source>
        <dbReference type="EMBL" id="SFA79377.1"/>
    </source>
</evidence>
<evidence type="ECO:0000259" key="14">
    <source>
        <dbReference type="Pfam" id="PF01676"/>
    </source>
</evidence>
<dbReference type="UniPathway" id="UPA00109">
    <property type="reaction ID" value="UER00186"/>
</dbReference>
<keyword evidence="17" id="KW-1185">Reference proteome</keyword>
<evidence type="ECO:0000256" key="2">
    <source>
        <dbReference type="ARBA" id="ARBA00002315"/>
    </source>
</evidence>
<dbReference type="SUPFAM" id="SSF53649">
    <property type="entry name" value="Alkaline phosphatase-like"/>
    <property type="match status" value="1"/>
</dbReference>
<feature type="binding site" evidence="9 12">
    <location>
        <position position="189"/>
    </location>
    <ligand>
        <name>substrate</name>
    </ligand>
</feature>
<name>A0A1I0VTM0_9FLAO</name>
<evidence type="ECO:0000256" key="4">
    <source>
        <dbReference type="ARBA" id="ARBA00008819"/>
    </source>
</evidence>
<dbReference type="GO" id="GO:0004619">
    <property type="term" value="F:phosphoglycerate mutase activity"/>
    <property type="evidence" value="ECO:0007669"/>
    <property type="project" value="UniProtKB-UniRule"/>
</dbReference>
<feature type="binding site" evidence="9 13">
    <location>
        <position position="403"/>
    </location>
    <ligand>
        <name>Mn(2+)</name>
        <dbReference type="ChEBI" id="CHEBI:29035"/>
        <label>1</label>
    </ligand>
</feature>
<feature type="binding site" evidence="9 12">
    <location>
        <position position="122"/>
    </location>
    <ligand>
        <name>substrate</name>
    </ligand>
</feature>
<dbReference type="GO" id="GO:0030145">
    <property type="term" value="F:manganese ion binding"/>
    <property type="evidence" value="ECO:0007669"/>
    <property type="project" value="UniProtKB-UniRule"/>
</dbReference>
<evidence type="ECO:0000256" key="1">
    <source>
        <dbReference type="ARBA" id="ARBA00000370"/>
    </source>
</evidence>
<dbReference type="Proteomes" id="UP000199604">
    <property type="component" value="Unassembled WGS sequence"/>
</dbReference>
<feature type="binding site" evidence="9 12">
    <location>
        <begin position="259"/>
        <end position="262"/>
    </location>
    <ligand>
        <name>substrate</name>
    </ligand>
</feature>
<feature type="active site" description="Phosphoserine intermediate" evidence="9 11">
    <location>
        <position position="61"/>
    </location>
</feature>
<comment type="pathway">
    <text evidence="3 9">Carbohydrate degradation; glycolysis; pyruvate from D-glyceraldehyde 3-phosphate: step 3/5.</text>
</comment>
<feature type="binding site" evidence="9 12">
    <location>
        <position position="183"/>
    </location>
    <ligand>
        <name>substrate</name>
    </ligand>
</feature>
<feature type="binding site" evidence="9 12">
    <location>
        <begin position="152"/>
        <end position="153"/>
    </location>
    <ligand>
        <name>substrate</name>
    </ligand>
</feature>
<dbReference type="RefSeq" id="WP_091473708.1">
    <property type="nucleotide sequence ID" value="NZ_FOJT01000001.1"/>
</dbReference>
<evidence type="ECO:0000256" key="5">
    <source>
        <dbReference type="ARBA" id="ARBA00022723"/>
    </source>
</evidence>
<evidence type="ECO:0000256" key="10">
    <source>
        <dbReference type="NCBIfam" id="TIGR01307"/>
    </source>
</evidence>
<gene>
    <name evidence="9" type="primary">gpmI</name>
    <name evidence="16" type="ORF">SAMN05660845_0571</name>
</gene>
<feature type="binding site" evidence="9 13">
    <location>
        <position position="441"/>
    </location>
    <ligand>
        <name>Mn(2+)</name>
        <dbReference type="ChEBI" id="CHEBI:29035"/>
        <label>2</label>
    </ligand>
</feature>
<feature type="domain" description="Metalloenzyme" evidence="14">
    <location>
        <begin position="3"/>
        <end position="495"/>
    </location>
</feature>
<dbReference type="GO" id="GO:0005829">
    <property type="term" value="C:cytosol"/>
    <property type="evidence" value="ECO:0007669"/>
    <property type="project" value="TreeGrafter"/>
</dbReference>
<dbReference type="Pfam" id="PF06415">
    <property type="entry name" value="iPGM_N"/>
    <property type="match status" value="1"/>
</dbReference>
<accession>A0A1I0VTM0</accession>
<comment type="function">
    <text evidence="2 9">Catalyzes the interconversion of 2-phosphoglycerate and 3-phosphoglycerate.</text>
</comment>
<dbReference type="HAMAP" id="MF_01038">
    <property type="entry name" value="GpmI"/>
    <property type="match status" value="1"/>
</dbReference>
<dbReference type="InterPro" id="IPR036646">
    <property type="entry name" value="PGAM_B_sf"/>
</dbReference>
<keyword evidence="7 9" id="KW-0464">Manganese</keyword>
<feature type="binding site" evidence="9 13">
    <location>
        <position position="61"/>
    </location>
    <ligand>
        <name>Mn(2+)</name>
        <dbReference type="ChEBI" id="CHEBI:29035"/>
        <label>2</label>
    </ligand>
</feature>
<comment type="subunit">
    <text evidence="9">Monomer.</text>
</comment>
<feature type="binding site" evidence="9 13">
    <location>
        <position position="440"/>
    </location>
    <ligand>
        <name>Mn(2+)</name>
        <dbReference type="ChEBI" id="CHEBI:29035"/>
        <label>2</label>
    </ligand>
</feature>
<dbReference type="CDD" id="cd16010">
    <property type="entry name" value="iPGM"/>
    <property type="match status" value="1"/>
</dbReference>
<protein>
    <recommendedName>
        <fullName evidence="9 10">2,3-bisphosphoglycerate-independent phosphoglycerate mutase</fullName>
        <shortName evidence="9">BPG-independent PGAM</shortName>
        <shortName evidence="9">Phosphoglyceromutase</shortName>
        <shortName evidence="9">iPGM</shortName>
        <ecNumber evidence="9 10">5.4.2.12</ecNumber>
    </recommendedName>
</protein>
<keyword evidence="5 9" id="KW-0479">Metal-binding</keyword>
<dbReference type="PANTHER" id="PTHR31637:SF0">
    <property type="entry name" value="2,3-BISPHOSPHOGLYCERATE-INDEPENDENT PHOSPHOGLYCERATE MUTASE"/>
    <property type="match status" value="1"/>
</dbReference>
<keyword evidence="8 9" id="KW-0413">Isomerase</keyword>
<dbReference type="GO" id="GO:0006007">
    <property type="term" value="P:glucose catabolic process"/>
    <property type="evidence" value="ECO:0007669"/>
    <property type="project" value="InterPro"/>
</dbReference>
<evidence type="ECO:0000256" key="12">
    <source>
        <dbReference type="PIRSR" id="PIRSR001492-2"/>
    </source>
</evidence>
<evidence type="ECO:0000313" key="17">
    <source>
        <dbReference type="Proteomes" id="UP000199604"/>
    </source>
</evidence>
<dbReference type="FunFam" id="3.40.1450.10:FF:000002">
    <property type="entry name" value="2,3-bisphosphoglycerate-independent phosphoglycerate mutase"/>
    <property type="match status" value="1"/>
</dbReference>
<dbReference type="InterPro" id="IPR011258">
    <property type="entry name" value="BPG-indep_PGM_N"/>
</dbReference>
<dbReference type="SUPFAM" id="SSF64158">
    <property type="entry name" value="2,3-Bisphosphoglycerate-independent phosphoglycerate mutase, substrate-binding domain"/>
    <property type="match status" value="1"/>
</dbReference>
<dbReference type="Gene3D" id="3.40.1450.10">
    <property type="entry name" value="BPG-independent phosphoglycerate mutase, domain B"/>
    <property type="match status" value="1"/>
</dbReference>
<evidence type="ECO:0000259" key="15">
    <source>
        <dbReference type="Pfam" id="PF06415"/>
    </source>
</evidence>
<evidence type="ECO:0000256" key="9">
    <source>
        <dbReference type="HAMAP-Rule" id="MF_01038"/>
    </source>
</evidence>
<feature type="binding site" evidence="9 12">
    <location>
        <position position="332"/>
    </location>
    <ligand>
        <name>substrate</name>
    </ligand>
</feature>
<feature type="binding site" evidence="9 13">
    <location>
        <position position="399"/>
    </location>
    <ligand>
        <name>Mn(2+)</name>
        <dbReference type="ChEBI" id="CHEBI:29035"/>
        <label>1</label>
    </ligand>
</feature>
<dbReference type="NCBIfam" id="TIGR01307">
    <property type="entry name" value="pgm_bpd_ind"/>
    <property type="match status" value="1"/>
</dbReference>
<evidence type="ECO:0000256" key="7">
    <source>
        <dbReference type="ARBA" id="ARBA00023211"/>
    </source>
</evidence>
<dbReference type="Pfam" id="PF01676">
    <property type="entry name" value="Metalloenzyme"/>
    <property type="match status" value="1"/>
</dbReference>
<dbReference type="EC" id="5.4.2.12" evidence="9 10"/>
<dbReference type="EMBL" id="FOJT01000001">
    <property type="protein sequence ID" value="SFA79377.1"/>
    <property type="molecule type" value="Genomic_DNA"/>
</dbReference>
<dbReference type="STRING" id="498292.SAMN05660845_0571"/>
<comment type="cofactor">
    <cofactor evidence="9">
        <name>Mn(2+)</name>
        <dbReference type="ChEBI" id="CHEBI:29035"/>
    </cofactor>
    <text evidence="9">Binds 2 manganese ions per subunit.</text>
</comment>
<dbReference type="PANTHER" id="PTHR31637">
    <property type="entry name" value="2,3-BISPHOSPHOGLYCERATE-INDEPENDENT PHOSPHOGLYCERATE MUTASE"/>
    <property type="match status" value="1"/>
</dbReference>
<dbReference type="AlphaFoldDB" id="A0A1I0VTM0"/>
<comment type="catalytic activity">
    <reaction evidence="1 9">
        <text>(2R)-2-phosphoglycerate = (2R)-3-phosphoglycerate</text>
        <dbReference type="Rhea" id="RHEA:15901"/>
        <dbReference type="ChEBI" id="CHEBI:58272"/>
        <dbReference type="ChEBI" id="CHEBI:58289"/>
        <dbReference type="EC" id="5.4.2.12"/>
    </reaction>
</comment>
<evidence type="ECO:0000256" key="8">
    <source>
        <dbReference type="ARBA" id="ARBA00023235"/>
    </source>
</evidence>
<comment type="similarity">
    <text evidence="4 9">Belongs to the BPG-independent phosphoglycerate mutase family.</text>
</comment>
<reference evidence="17" key="1">
    <citation type="submission" date="2016-10" db="EMBL/GenBank/DDBJ databases">
        <authorList>
            <person name="Varghese N."/>
            <person name="Submissions S."/>
        </authorList>
    </citation>
    <scope>NUCLEOTIDE SEQUENCE [LARGE SCALE GENOMIC DNA]</scope>
    <source>
        <strain evidence="17">DSM 21789</strain>
    </source>
</reference>
<dbReference type="InterPro" id="IPR017850">
    <property type="entry name" value="Alkaline_phosphatase_core_sf"/>
</dbReference>
<feature type="binding site" evidence="9 13">
    <location>
        <position position="11"/>
    </location>
    <ligand>
        <name>Mn(2+)</name>
        <dbReference type="ChEBI" id="CHEBI:29035"/>
        <label>2</label>
    </ligand>
</feature>
<dbReference type="InterPro" id="IPR006124">
    <property type="entry name" value="Metalloenzyme"/>
</dbReference>
<sequence>MNKKVILMILDGWGKSPDPKVSAIDNANIPFINSLYKNYPSAQLRTDGLNVGLPEGQMGNSEVGHMNLGAGRIVYQDLAKINLAVQNKTLSQEKVLIEAFQYAKENSKPVHLLGLLSDGGVHSHTSHLRGLLDAAQDFGLEKIFIHAFTDGRDVDPKSGKKYIENLQKYIANTPAKLASVVGRYYAMDRDKRWERVKIAYDLLVNGKGKQSQDAVLSILDSYHNHITDEFVEPIVMVDDNNNPIATIQDDDVVIFFNFRTDRGRELTEALSQQDFHEQNMHKLNLYYVTLTNYDETYENVKVVYNKDNITETLGEVLEKAGKKQIRIAETEKYPHVTFFFSGGREQPFIGESRILKNSPKVATYDLQPEMSAYELTEALIPELEKGEVDFVCLNFANGDMVGHTGIMSAAIQACEAVNKCVEKAITSALANDYTTIVIADHGNCETMINPDGTPNTAHTTNPVPIILVDKELKTIHDGVLGDIAPTILDLMGIKKPEVMTRSSLL</sequence>